<evidence type="ECO:0000313" key="5">
    <source>
        <dbReference type="Proteomes" id="UP000663870"/>
    </source>
</evidence>
<organism evidence="4 5">
    <name type="scientific">Rotaria sordida</name>
    <dbReference type="NCBI Taxonomy" id="392033"/>
    <lineage>
        <taxon>Eukaryota</taxon>
        <taxon>Metazoa</taxon>
        <taxon>Spiralia</taxon>
        <taxon>Gnathifera</taxon>
        <taxon>Rotifera</taxon>
        <taxon>Eurotatoria</taxon>
        <taxon>Bdelloidea</taxon>
        <taxon>Philodinida</taxon>
        <taxon>Philodinidae</taxon>
        <taxon>Rotaria</taxon>
    </lineage>
</organism>
<keyword evidence="5" id="KW-1185">Reference proteome</keyword>
<comment type="caution">
    <text evidence="4">The sequence shown here is derived from an EMBL/GenBank/DDBJ whole genome shotgun (WGS) entry which is preliminary data.</text>
</comment>
<dbReference type="EMBL" id="CAJNOH010013756">
    <property type="protein sequence ID" value="CAF1548851.1"/>
    <property type="molecule type" value="Genomic_DNA"/>
</dbReference>
<dbReference type="EMBL" id="CAJNOL010015653">
    <property type="protein sequence ID" value="CAF1672445.1"/>
    <property type="molecule type" value="Genomic_DNA"/>
</dbReference>
<dbReference type="AlphaFoldDB" id="A0A816G9Z7"/>
<proteinExistence type="predicted"/>
<evidence type="ECO:0000313" key="3">
    <source>
        <dbReference type="EMBL" id="CAF1548851.1"/>
    </source>
</evidence>
<dbReference type="Proteomes" id="UP000663854">
    <property type="component" value="Unassembled WGS sequence"/>
</dbReference>
<keyword evidence="1" id="KW-0175">Coiled coil</keyword>
<sequence>QNNQHRTGLENKRKRQELNEDDIQVSRSFSQLSISQKNLKKTKSTIGNNSSNNEISNVVTDANEKVQQQQKQQKEDNELLSINYVKQFKPNYLKVSDKIFQRMLSNSIEDGNKIVQCLNTNKKLQFVHQMTETTNNLYYFDLQRQLWQDYFDLNIKENKWAPRVSKSFVKQHHTCRTYGFPKHIVEQRLQTITQQFQRTINELQQCILQSEQNVKHWQPYIRPAILSNAINECMKSAQQRLRQEFDYKKKMLALDSNDRNLITKFYDLKPNEVQIQLAKQIWQTTASILKAKAQEEILRKRIFLRRLPSAYDKTINRFMDYVQPMLSNQVLDKDRRANLVSNYSKTITRYKFDLMTLNLDTIRNIIRGHQQLLMDLQNKLALCCSELLIQAIENRRQAMEKRHELYLKHKLHTFFDEASTTLNE</sequence>
<evidence type="ECO:0000256" key="1">
    <source>
        <dbReference type="SAM" id="Coils"/>
    </source>
</evidence>
<reference evidence="4" key="1">
    <citation type="submission" date="2021-02" db="EMBL/GenBank/DDBJ databases">
        <authorList>
            <person name="Nowell W R."/>
        </authorList>
    </citation>
    <scope>NUCLEOTIDE SEQUENCE</scope>
</reference>
<feature type="non-terminal residue" evidence="4">
    <location>
        <position position="1"/>
    </location>
</feature>
<evidence type="ECO:0000256" key="2">
    <source>
        <dbReference type="SAM" id="MobiDB-lite"/>
    </source>
</evidence>
<protein>
    <submittedName>
        <fullName evidence="4">Uncharacterized protein</fullName>
    </submittedName>
</protein>
<accession>A0A816G9Z7</accession>
<gene>
    <name evidence="4" type="ORF">JXQ802_LOCUS57811</name>
    <name evidence="3" type="ORF">PYM288_LOCUS41207</name>
</gene>
<dbReference type="Proteomes" id="UP000663870">
    <property type="component" value="Unassembled WGS sequence"/>
</dbReference>
<name>A0A816G9Z7_9BILA</name>
<feature type="coiled-coil region" evidence="1">
    <location>
        <begin position="52"/>
        <end position="83"/>
    </location>
</feature>
<feature type="region of interest" description="Disordered" evidence="2">
    <location>
        <begin position="1"/>
        <end position="22"/>
    </location>
</feature>
<evidence type="ECO:0000313" key="4">
    <source>
        <dbReference type="EMBL" id="CAF1672445.1"/>
    </source>
</evidence>